<accession>A0ABT1WLQ3</accession>
<dbReference type="Gene3D" id="3.20.20.70">
    <property type="entry name" value="Aldolase class I"/>
    <property type="match status" value="1"/>
</dbReference>
<comment type="function">
    <text evidence="2 7">Converts N-acetylmannosamine-6-phosphate (ManNAc-6-P) to N-acetylglucosamine-6-phosphate (GlcNAc-6-P).</text>
</comment>
<dbReference type="InterPro" id="IPR011060">
    <property type="entry name" value="RibuloseP-bd_barrel"/>
</dbReference>
<evidence type="ECO:0000256" key="6">
    <source>
        <dbReference type="ARBA" id="ARBA00023277"/>
    </source>
</evidence>
<dbReference type="InterPro" id="IPR007260">
    <property type="entry name" value="NanE"/>
</dbReference>
<evidence type="ECO:0000256" key="5">
    <source>
        <dbReference type="ARBA" id="ARBA00023235"/>
    </source>
</evidence>
<evidence type="ECO:0000256" key="3">
    <source>
        <dbReference type="ARBA" id="ARBA00005081"/>
    </source>
</evidence>
<name>A0ABT1WLQ3_9LACT</name>
<dbReference type="HAMAP" id="MF_01235">
    <property type="entry name" value="ManNAc6P_epimer"/>
    <property type="match status" value="1"/>
</dbReference>
<comment type="pathway">
    <text evidence="3 7">Amino-sugar metabolism; N-acetylneuraminate degradation; D-fructose 6-phosphate from N-acetylneuraminate: step 3/5.</text>
</comment>
<evidence type="ECO:0000256" key="4">
    <source>
        <dbReference type="ARBA" id="ARBA00007439"/>
    </source>
</evidence>
<reference evidence="8" key="3">
    <citation type="journal article" date="2023" name="Microbiol. Resour. Announc.">
        <title>Draft Genome Sequence of Granulicatella sp. Strain S8, Isolated from a Marine Fish, Seriola quinqueradiata.</title>
        <authorList>
            <person name="Lee M."/>
            <person name="Farooq A."/>
            <person name="Jeong J.B."/>
            <person name="Jung M.Y."/>
        </authorList>
    </citation>
    <scope>NUCLEOTIDE SEQUENCE</scope>
    <source>
        <strain evidence="8">S8</strain>
    </source>
</reference>
<dbReference type="RefSeq" id="WP_256944568.1">
    <property type="nucleotide sequence ID" value="NZ_JANHNZ010000002.1"/>
</dbReference>
<dbReference type="CDD" id="cd04729">
    <property type="entry name" value="NanE"/>
    <property type="match status" value="1"/>
</dbReference>
<dbReference type="NCBIfam" id="NF002231">
    <property type="entry name" value="PRK01130.1"/>
    <property type="match status" value="1"/>
</dbReference>
<sequence length="233" mass="25456">MKKEEMFEHLKGGLIVSCQALPGEPLFKQEGGVMNLMAKAALEAGAVGIRAQGVEDIRQIKETVDLPVIGIIKKSYPDYEQYITVTMDEIDALVEAGSDIIALDATMRPRGDGLTINQFIAKVKEKYPDIRLMADISTLEEGINAQEAGVDCVGSTLSGYTDYSIQKDGPDFELMQELVTNLTIPIIAEGKIHTPEQARKAMDLGVHCVVVGGAITRPLEITNRFIKAIHKEK</sequence>
<comment type="catalytic activity">
    <reaction evidence="1 7">
        <text>an N-acyl-D-glucosamine 6-phosphate = an N-acyl-D-mannosamine 6-phosphate</text>
        <dbReference type="Rhea" id="RHEA:23932"/>
        <dbReference type="ChEBI" id="CHEBI:57599"/>
        <dbReference type="ChEBI" id="CHEBI:57666"/>
        <dbReference type="EC" id="5.1.3.9"/>
    </reaction>
</comment>
<comment type="similarity">
    <text evidence="4 7">Belongs to the NanE family.</text>
</comment>
<keyword evidence="5 7" id="KW-0413">Isomerase</keyword>
<protein>
    <recommendedName>
        <fullName evidence="7">Putative N-acetylmannosamine-6-phosphate 2-epimerase</fullName>
        <ecNumber evidence="7">5.1.3.9</ecNumber>
    </recommendedName>
    <alternativeName>
        <fullName evidence="7">ManNAc-6-P epimerase</fullName>
    </alternativeName>
</protein>
<comment type="caution">
    <text evidence="8">The sequence shown here is derived from an EMBL/GenBank/DDBJ whole genome shotgun (WGS) entry which is preliminary data.</text>
</comment>
<evidence type="ECO:0000256" key="2">
    <source>
        <dbReference type="ARBA" id="ARBA00002147"/>
    </source>
</evidence>
<proteinExistence type="inferred from homology"/>
<dbReference type="Proteomes" id="UP001059480">
    <property type="component" value="Unassembled WGS sequence"/>
</dbReference>
<evidence type="ECO:0000313" key="8">
    <source>
        <dbReference type="EMBL" id="MCQ9209453.1"/>
    </source>
</evidence>
<keyword evidence="9" id="KW-1185">Reference proteome</keyword>
<evidence type="ECO:0000256" key="1">
    <source>
        <dbReference type="ARBA" id="ARBA00000056"/>
    </source>
</evidence>
<organism evidence="8 9">
    <name type="scientific">Granulicatella seriolae</name>
    <dbReference type="NCBI Taxonomy" id="2967226"/>
    <lineage>
        <taxon>Bacteria</taxon>
        <taxon>Bacillati</taxon>
        <taxon>Bacillota</taxon>
        <taxon>Bacilli</taxon>
        <taxon>Lactobacillales</taxon>
        <taxon>Carnobacteriaceae</taxon>
        <taxon>Granulicatella</taxon>
    </lineage>
</organism>
<dbReference type="PANTHER" id="PTHR36204">
    <property type="entry name" value="N-ACETYLMANNOSAMINE-6-PHOSPHATE 2-EPIMERASE-RELATED"/>
    <property type="match status" value="1"/>
</dbReference>
<dbReference type="SUPFAM" id="SSF51366">
    <property type="entry name" value="Ribulose-phoshate binding barrel"/>
    <property type="match status" value="1"/>
</dbReference>
<dbReference type="EMBL" id="JANHNZ010000002">
    <property type="protein sequence ID" value="MCQ9209453.1"/>
    <property type="molecule type" value="Genomic_DNA"/>
</dbReference>
<reference evidence="8" key="1">
    <citation type="submission" date="2022-07" db="EMBL/GenBank/DDBJ databases">
        <authorList>
            <person name="Jung M.-Y."/>
            <person name="Lee M."/>
        </authorList>
    </citation>
    <scope>NUCLEOTIDE SEQUENCE</scope>
    <source>
        <strain evidence="8">S8</strain>
    </source>
</reference>
<dbReference type="EC" id="5.1.3.9" evidence="7"/>
<dbReference type="PANTHER" id="PTHR36204:SF1">
    <property type="entry name" value="N-ACETYLMANNOSAMINE-6-PHOSPHATE 2-EPIMERASE-RELATED"/>
    <property type="match status" value="1"/>
</dbReference>
<reference evidence="8" key="2">
    <citation type="journal article" date="2023" name="Curr. Microbiol.">
        <title>Granulicatella seriolae sp. nov., a Novel Facultative Anaerobe Isolated from Yellowtail Marine Fish.</title>
        <authorList>
            <person name="Lee M."/>
            <person name="Choi Y.J."/>
            <person name="Farooq A."/>
            <person name="Jeong J.B."/>
            <person name="Jung M.Y."/>
        </authorList>
    </citation>
    <scope>NUCLEOTIDE SEQUENCE</scope>
    <source>
        <strain evidence="8">S8</strain>
    </source>
</reference>
<dbReference type="Pfam" id="PF04131">
    <property type="entry name" value="NanE"/>
    <property type="match status" value="1"/>
</dbReference>
<evidence type="ECO:0000313" key="9">
    <source>
        <dbReference type="Proteomes" id="UP001059480"/>
    </source>
</evidence>
<evidence type="ECO:0000256" key="7">
    <source>
        <dbReference type="HAMAP-Rule" id="MF_01235"/>
    </source>
</evidence>
<gene>
    <name evidence="7" type="primary">nanE</name>
    <name evidence="8" type="ORF">NPA36_02715</name>
</gene>
<keyword evidence="6 7" id="KW-0119">Carbohydrate metabolism</keyword>
<dbReference type="InterPro" id="IPR013785">
    <property type="entry name" value="Aldolase_TIM"/>
</dbReference>